<evidence type="ECO:0000256" key="2">
    <source>
        <dbReference type="ARBA" id="ARBA00022448"/>
    </source>
</evidence>
<dbReference type="InterPro" id="IPR010104">
    <property type="entry name" value="TonB_rcpt_bac"/>
</dbReference>
<dbReference type="PROSITE" id="PS52016">
    <property type="entry name" value="TONB_DEPENDENT_REC_3"/>
    <property type="match status" value="1"/>
</dbReference>
<keyword evidence="6 8" id="KW-0472">Membrane</keyword>
<evidence type="ECO:0000256" key="5">
    <source>
        <dbReference type="ARBA" id="ARBA00023077"/>
    </source>
</evidence>
<gene>
    <name evidence="13" type="ORF">EWE75_22665</name>
</gene>
<dbReference type="InterPro" id="IPR037066">
    <property type="entry name" value="Plug_dom_sf"/>
</dbReference>
<dbReference type="OrthoDB" id="5476657at2"/>
<evidence type="ECO:0000259" key="12">
    <source>
        <dbReference type="Pfam" id="PF07715"/>
    </source>
</evidence>
<dbReference type="InterPro" id="IPR012910">
    <property type="entry name" value="Plug_dom"/>
</dbReference>
<dbReference type="PANTHER" id="PTHR40980">
    <property type="entry name" value="PLUG DOMAIN-CONTAINING PROTEIN"/>
    <property type="match status" value="1"/>
</dbReference>
<keyword evidence="10" id="KW-0732">Signal</keyword>
<comment type="subcellular location">
    <subcellularLocation>
        <location evidence="1 8">Cell outer membrane</location>
        <topology evidence="1 8">Multi-pass membrane protein</topology>
    </subcellularLocation>
</comment>
<dbReference type="EMBL" id="SGIS01000067">
    <property type="protein sequence ID" value="RZF60524.1"/>
    <property type="molecule type" value="Genomic_DNA"/>
</dbReference>
<keyword evidence="3 8" id="KW-1134">Transmembrane beta strand</keyword>
<feature type="signal peptide" evidence="10">
    <location>
        <begin position="1"/>
        <end position="31"/>
    </location>
</feature>
<comment type="similarity">
    <text evidence="8 9">Belongs to the TonB-dependent receptor family.</text>
</comment>
<evidence type="ECO:0000313" key="14">
    <source>
        <dbReference type="Proteomes" id="UP000292085"/>
    </source>
</evidence>
<dbReference type="GO" id="GO:0009279">
    <property type="term" value="C:cell outer membrane"/>
    <property type="evidence" value="ECO:0007669"/>
    <property type="project" value="UniProtKB-SubCell"/>
</dbReference>
<dbReference type="InterPro" id="IPR000531">
    <property type="entry name" value="Beta-barrel_TonB"/>
</dbReference>
<keyword evidence="2 8" id="KW-0813">Transport</keyword>
<evidence type="ECO:0000313" key="13">
    <source>
        <dbReference type="EMBL" id="RZF60524.1"/>
    </source>
</evidence>
<dbReference type="CDD" id="cd01347">
    <property type="entry name" value="ligand_gated_channel"/>
    <property type="match status" value="1"/>
</dbReference>
<feature type="chain" id="PRO_5020247138" evidence="10">
    <location>
        <begin position="32"/>
        <end position="934"/>
    </location>
</feature>
<dbReference type="Gene3D" id="2.170.130.10">
    <property type="entry name" value="TonB-dependent receptor, plug domain"/>
    <property type="match status" value="1"/>
</dbReference>
<dbReference type="AlphaFoldDB" id="A0A4Q6XSS0"/>
<evidence type="ECO:0000256" key="8">
    <source>
        <dbReference type="PROSITE-ProRule" id="PRU01360"/>
    </source>
</evidence>
<feature type="domain" description="TonB-dependent receptor plug" evidence="12">
    <location>
        <begin position="92"/>
        <end position="206"/>
    </location>
</feature>
<evidence type="ECO:0000256" key="1">
    <source>
        <dbReference type="ARBA" id="ARBA00004571"/>
    </source>
</evidence>
<evidence type="ECO:0000256" key="10">
    <source>
        <dbReference type="SAM" id="SignalP"/>
    </source>
</evidence>
<dbReference type="Pfam" id="PF00593">
    <property type="entry name" value="TonB_dep_Rec_b-barrel"/>
    <property type="match status" value="1"/>
</dbReference>
<evidence type="ECO:0000256" key="6">
    <source>
        <dbReference type="ARBA" id="ARBA00023136"/>
    </source>
</evidence>
<dbReference type="SUPFAM" id="SSF56935">
    <property type="entry name" value="Porins"/>
    <property type="match status" value="1"/>
</dbReference>
<reference evidence="13 14" key="1">
    <citation type="submission" date="2019-02" db="EMBL/GenBank/DDBJ databases">
        <authorList>
            <person name="Li Y."/>
        </authorList>
    </citation>
    <scope>NUCLEOTIDE SEQUENCE [LARGE SCALE GENOMIC DNA]</scope>
    <source>
        <strain evidence="13 14">3-7</strain>
    </source>
</reference>
<name>A0A4Q6XSS0_9SPHN</name>
<dbReference type="Pfam" id="PF07715">
    <property type="entry name" value="Plug"/>
    <property type="match status" value="1"/>
</dbReference>
<proteinExistence type="inferred from homology"/>
<evidence type="ECO:0000256" key="7">
    <source>
        <dbReference type="ARBA" id="ARBA00023237"/>
    </source>
</evidence>
<feature type="domain" description="TonB-dependent receptor-like beta-barrel" evidence="11">
    <location>
        <begin position="459"/>
        <end position="897"/>
    </location>
</feature>
<evidence type="ECO:0000256" key="4">
    <source>
        <dbReference type="ARBA" id="ARBA00022692"/>
    </source>
</evidence>
<dbReference type="Proteomes" id="UP000292085">
    <property type="component" value="Unassembled WGS sequence"/>
</dbReference>
<keyword evidence="7 8" id="KW-0998">Cell outer membrane</keyword>
<dbReference type="PANTHER" id="PTHR40980:SF3">
    <property type="entry name" value="TONB-DEPENDENT RECEPTOR-LIKE BETA-BARREL DOMAIN-CONTAINING PROTEIN"/>
    <property type="match status" value="1"/>
</dbReference>
<keyword evidence="13" id="KW-0675">Receptor</keyword>
<sequence length="934" mass="101246">MTTFSKSLKLQSGASIVTVAIMSLLPTAAFAETAPVTPAPASESVLASPQDTAVPVAPTTTASADSLPSDTARDIIVTGFRSSLRKALDLKQAAPNLTESILAEDMAKMPDLNLSESIQRIPGVAISREGGEGRNITLRGFAPDFTRTTLNGMEVPASTDGLDSGGFTVNSSRGFDFNVFASELFNRIDVQKTQRASIEEGGIAGTIDLYSGRPFDRPGTHVVVSGQGSYNTVTRKVDPRIATVFSKTFLDDKVGLLLSAAYSKRTVYQEGRSSVLWTSPQVNGDSWADTNPKVTGTPKPCGAADPLDCLYAPRLPRADFFGNDQTRLGLSGALQIKPIDRITITASALYSRLKNDRFNYNSMEWLLTHGPAGNQVGQTPVAFTVSPNGKELIAGTFNDVTSWYENRHQSSTSTFQQYVGDLDYKITDSLSFKMLVGTARDSANRDELRFYLHSIPHAYSYDYTGSVDVPQVSFGTYDPNAASNYTDALTAANRLNSIVKDNFTTKGDLTFNRGDLSLKAGFAFNRRLVRYGEANGASPTIKPVSQYMTAFPIPHFGSGVIDGGLPTFAVIDFDKIAQSGLISNQYIDNVGAGWQVIEKTTGGYIEFNDRFDLGSMALRLNAGTRYVRTGVDSRAILAGSGVRVDHDYGNWLPSVNVVLDFTPRLLARAAYARSMTRPSLSALNIAGPTFGYDTRTVSGLGNPYLKPYQSNDYDLGVEWYFAKGGLLSAAVFYKDIISSLTTAIVTQAVPQQYWAAIYADPRYSPAYQADPAKVPYTFATVVNTPNGNSVKGIELTANVPFSIFSESLAAFGVASNYTYVDARDSTGLSPNSWNVTAYYDTGTLGIRASLNHRDDYLISTPAGNGNLQARKAGSTQLDLSAYWNVTKRWALNLQGVNINNQRERYFDTGDGTQNLTREYTGTGRTILAGARYQF</sequence>
<keyword evidence="5 9" id="KW-0798">TonB box</keyword>
<accession>A0A4Q6XSS0</accession>
<dbReference type="InterPro" id="IPR039426">
    <property type="entry name" value="TonB-dep_rcpt-like"/>
</dbReference>
<evidence type="ECO:0000256" key="3">
    <source>
        <dbReference type="ARBA" id="ARBA00022452"/>
    </source>
</evidence>
<protein>
    <submittedName>
        <fullName evidence="13">TonB-dependent receptor</fullName>
    </submittedName>
</protein>
<evidence type="ECO:0000259" key="11">
    <source>
        <dbReference type="Pfam" id="PF00593"/>
    </source>
</evidence>
<evidence type="ECO:0000256" key="9">
    <source>
        <dbReference type="RuleBase" id="RU003357"/>
    </source>
</evidence>
<dbReference type="Gene3D" id="2.40.170.20">
    <property type="entry name" value="TonB-dependent receptor, beta-barrel domain"/>
    <property type="match status" value="1"/>
</dbReference>
<organism evidence="13 14">
    <name type="scientific">Sphingomonas populi</name>
    <dbReference type="NCBI Taxonomy" id="2484750"/>
    <lineage>
        <taxon>Bacteria</taxon>
        <taxon>Pseudomonadati</taxon>
        <taxon>Pseudomonadota</taxon>
        <taxon>Alphaproteobacteria</taxon>
        <taxon>Sphingomonadales</taxon>
        <taxon>Sphingomonadaceae</taxon>
        <taxon>Sphingomonas</taxon>
    </lineage>
</organism>
<keyword evidence="4 8" id="KW-0812">Transmembrane</keyword>
<dbReference type="InterPro" id="IPR036942">
    <property type="entry name" value="Beta-barrel_TonB_sf"/>
</dbReference>
<comment type="caution">
    <text evidence="13">The sequence shown here is derived from an EMBL/GenBank/DDBJ whole genome shotgun (WGS) entry which is preliminary data.</text>
</comment>
<dbReference type="NCBIfam" id="TIGR01782">
    <property type="entry name" value="TonB-Xanth-Caul"/>
    <property type="match status" value="1"/>
</dbReference>
<keyword evidence="14" id="KW-1185">Reference proteome</keyword>